<evidence type="ECO:0000313" key="3">
    <source>
        <dbReference type="EMBL" id="CAD8582562.1"/>
    </source>
</evidence>
<organism evidence="3">
    <name type="scientific">Ostreococcus mediterraneus</name>
    <dbReference type="NCBI Taxonomy" id="1486918"/>
    <lineage>
        <taxon>Eukaryota</taxon>
        <taxon>Viridiplantae</taxon>
        <taxon>Chlorophyta</taxon>
        <taxon>Mamiellophyceae</taxon>
        <taxon>Mamiellales</taxon>
        <taxon>Bathycoccaceae</taxon>
        <taxon>Ostreococcus</taxon>
    </lineage>
</organism>
<evidence type="ECO:0000259" key="2">
    <source>
        <dbReference type="Pfam" id="PF12697"/>
    </source>
</evidence>
<protein>
    <recommendedName>
        <fullName evidence="2">AB hydrolase-1 domain-containing protein</fullName>
    </recommendedName>
</protein>
<name>A0A7S0PPB2_9CHLO</name>
<feature type="domain" description="AB hydrolase-1" evidence="2">
    <location>
        <begin position="54"/>
        <end position="316"/>
    </location>
</feature>
<dbReference type="AlphaFoldDB" id="A0A7S0PPB2"/>
<dbReference type="GO" id="GO:0009507">
    <property type="term" value="C:chloroplast"/>
    <property type="evidence" value="ECO:0007669"/>
    <property type="project" value="TreeGrafter"/>
</dbReference>
<feature type="compositionally biased region" description="Low complexity" evidence="1">
    <location>
        <begin position="8"/>
        <end position="18"/>
    </location>
</feature>
<feature type="region of interest" description="Disordered" evidence="1">
    <location>
        <begin position="1"/>
        <end position="23"/>
    </location>
</feature>
<evidence type="ECO:0000256" key="1">
    <source>
        <dbReference type="SAM" id="MobiDB-lite"/>
    </source>
</evidence>
<dbReference type="InterPro" id="IPR000073">
    <property type="entry name" value="AB_hydrolase_1"/>
</dbReference>
<dbReference type="Gene3D" id="3.40.50.1820">
    <property type="entry name" value="alpha/beta hydrolase"/>
    <property type="match status" value="1"/>
</dbReference>
<dbReference type="SUPFAM" id="SSF53474">
    <property type="entry name" value="alpha/beta-Hydrolases"/>
    <property type="match status" value="1"/>
</dbReference>
<reference evidence="3" key="1">
    <citation type="submission" date="2021-01" db="EMBL/GenBank/DDBJ databases">
        <authorList>
            <person name="Corre E."/>
            <person name="Pelletier E."/>
            <person name="Niang G."/>
            <person name="Scheremetjew M."/>
            <person name="Finn R."/>
            <person name="Kale V."/>
            <person name="Holt S."/>
            <person name="Cochrane G."/>
            <person name="Meng A."/>
            <person name="Brown T."/>
            <person name="Cohen L."/>
        </authorList>
    </citation>
    <scope>NUCLEOTIDE SEQUENCE</scope>
    <source>
        <strain evidence="3">Clade-D-RCC2572</strain>
    </source>
</reference>
<dbReference type="GO" id="GO:0015996">
    <property type="term" value="P:chlorophyll catabolic process"/>
    <property type="evidence" value="ECO:0007669"/>
    <property type="project" value="InterPro"/>
</dbReference>
<proteinExistence type="predicted"/>
<sequence>MASRARRAASSSSSQSSSEVVVDNGSLKKDARYTWRGHDVHYERSGDVNAAKHVVFLHGFGVGTFHYRAQLEELADAGACVWALDLCGQGDSWPRDDDAVKELHAQGFQYSIDTWRDQVDHFLRDVVGRSSYVAGNSLGGYLATYVSATSPELVRGLILMNATPFWAFVPNDENSLAYRLAPWKGSLPVPKWVSTPFKAYWDSFRSAENVSGLLGLVYASKSRIDDDLVRRIIAPTDNPNALSAFCSVVWSPKSKMSFDDMLTRLAASDIPIALVYGKEDPWVVPLWGQRLKRAVSRADYYEISPGGHCPAHECPASTNSIIDQWTTYCEAGCVGAPPSGSSDGSGRLIQGNPRNIFEKIDAFRASMG</sequence>
<dbReference type="InterPro" id="IPR029058">
    <property type="entry name" value="AB_hydrolase_fold"/>
</dbReference>
<dbReference type="EMBL" id="HBEW01004698">
    <property type="protein sequence ID" value="CAD8582562.1"/>
    <property type="molecule type" value="Transcribed_RNA"/>
</dbReference>
<dbReference type="PANTHER" id="PTHR47280:SF1">
    <property type="entry name" value="PHEOPHYTINASE, CHLOROPLASTIC"/>
    <property type="match status" value="1"/>
</dbReference>
<accession>A0A7S0PPB2</accession>
<dbReference type="PANTHER" id="PTHR47280">
    <property type="entry name" value="PHEOPHYTINASE, CHLOROPLASTIC"/>
    <property type="match status" value="1"/>
</dbReference>
<gene>
    <name evidence="3" type="ORF">OMED0929_LOCUS3922</name>
</gene>
<dbReference type="InterPro" id="IPR044211">
    <property type="entry name" value="PPH_chloroplastic"/>
</dbReference>
<dbReference type="Pfam" id="PF12697">
    <property type="entry name" value="Abhydrolase_6"/>
    <property type="match status" value="1"/>
</dbReference>
<dbReference type="GO" id="GO:0080124">
    <property type="term" value="F:pheophytinase activity"/>
    <property type="evidence" value="ECO:0007669"/>
    <property type="project" value="InterPro"/>
</dbReference>